<evidence type="ECO:0000313" key="5">
    <source>
        <dbReference type="Proteomes" id="UP001628193"/>
    </source>
</evidence>
<dbReference type="GO" id="GO:0016301">
    <property type="term" value="F:kinase activity"/>
    <property type="evidence" value="ECO:0007669"/>
    <property type="project" value="UniProtKB-KW"/>
</dbReference>
<keyword evidence="4" id="KW-0418">Kinase</keyword>
<keyword evidence="2" id="KW-0067">ATP-binding</keyword>
<dbReference type="Gene3D" id="3.90.1200.10">
    <property type="match status" value="1"/>
</dbReference>
<dbReference type="PANTHER" id="PTHR33540:SF1">
    <property type="entry name" value="N-ACETYLMURAMATE_N-ACETYLGLUCOSAMINE KINASE"/>
    <property type="match status" value="1"/>
</dbReference>
<dbReference type="PANTHER" id="PTHR33540">
    <property type="entry name" value="TRNA THREONYLCARBAMOYLADENOSINE BIOSYNTHESIS PROTEIN TSAE"/>
    <property type="match status" value="1"/>
</dbReference>
<keyword evidence="1" id="KW-0547">Nucleotide-binding</keyword>
<dbReference type="Pfam" id="PF01636">
    <property type="entry name" value="APH"/>
    <property type="match status" value="1"/>
</dbReference>
<reference evidence="4 5" key="1">
    <citation type="submission" date="2024-05" db="EMBL/GenBank/DDBJ databases">
        <authorList>
            <consortium name="Candidatus Magnetaquicoccaceae bacterium FCR-1 genome sequencing consortium"/>
            <person name="Shimoshige H."/>
            <person name="Shimamura S."/>
            <person name="Taoka A."/>
            <person name="Kobayashi H."/>
            <person name="Maekawa T."/>
        </authorList>
    </citation>
    <scope>NUCLEOTIDE SEQUENCE [LARGE SCALE GENOMIC DNA]</scope>
    <source>
        <strain evidence="4 5">FCR-1</strain>
    </source>
</reference>
<evidence type="ECO:0000256" key="2">
    <source>
        <dbReference type="ARBA" id="ARBA00022840"/>
    </source>
</evidence>
<dbReference type="EC" id="2.7.1.221" evidence="4"/>
<evidence type="ECO:0000313" key="4">
    <source>
        <dbReference type="EMBL" id="GAB0058191.1"/>
    </source>
</evidence>
<sequence length="333" mass="38198">MDSSPNGVRDVAERARDFIATHLGEETTVHKVAGDASFRSYYRVASARGRYILMDAPPDKEDSAPFVDIARFLRGHGVPVPEVVAERLDRGYLLLEDFGDQTYLKALEAGESPERLYRAAVETLIGMQDTPADGRCVAHDRPYDRAMLRRELALFTDWYIEGIVKTPITSEDRLAFDRVFDVLLDRVLEQPWTLVHRDYHSRNLMWCDGRVGVLDFQDAVMGPITYDLASLLRDCYIALDRPFREAVMGWWFADPRIRARYTVDWPTFQADFERMGIQRNLKAIGIFGRLSLRDGKHGYLNDIPRTLGYVRETLPAHPELAELERLIDRYAPG</sequence>
<evidence type="ECO:0000256" key="1">
    <source>
        <dbReference type="ARBA" id="ARBA00022741"/>
    </source>
</evidence>
<dbReference type="SUPFAM" id="SSF56112">
    <property type="entry name" value="Protein kinase-like (PK-like)"/>
    <property type="match status" value="1"/>
</dbReference>
<comment type="caution">
    <text evidence="4">The sequence shown here is derived from an EMBL/GenBank/DDBJ whole genome shotgun (WGS) entry which is preliminary data.</text>
</comment>
<dbReference type="Gene3D" id="3.30.200.20">
    <property type="entry name" value="Phosphorylase Kinase, domain 1"/>
    <property type="match status" value="1"/>
</dbReference>
<evidence type="ECO:0000259" key="3">
    <source>
        <dbReference type="Pfam" id="PF01636"/>
    </source>
</evidence>
<dbReference type="InterPro" id="IPR002575">
    <property type="entry name" value="Aminoglycoside_PTrfase"/>
</dbReference>
<gene>
    <name evidence="4" type="primary">amgK</name>
    <name evidence="4" type="ORF">SIID45300_02535</name>
</gene>
<keyword evidence="4" id="KW-0808">Transferase</keyword>
<dbReference type="EMBL" id="BAAFGK010000004">
    <property type="protein sequence ID" value="GAB0058191.1"/>
    <property type="molecule type" value="Genomic_DNA"/>
</dbReference>
<dbReference type="Proteomes" id="UP001628193">
    <property type="component" value="Unassembled WGS sequence"/>
</dbReference>
<protein>
    <submittedName>
        <fullName evidence="4">N-acetylmuramate/N-acetylglucosamine kinase</fullName>
        <ecNumber evidence="4">2.7.1.221</ecNumber>
    </submittedName>
</protein>
<proteinExistence type="predicted"/>
<accession>A0ABQ0CBD0</accession>
<dbReference type="InterPro" id="IPR011009">
    <property type="entry name" value="Kinase-like_dom_sf"/>
</dbReference>
<name>A0ABQ0CBD0_9PROT</name>
<feature type="domain" description="Aminoglycoside phosphotransferase" evidence="3">
    <location>
        <begin position="29"/>
        <end position="256"/>
    </location>
</feature>
<keyword evidence="5" id="KW-1185">Reference proteome</keyword>
<reference evidence="4 5" key="2">
    <citation type="submission" date="2024-09" db="EMBL/GenBank/DDBJ databases">
        <title>Draft genome sequence of Candidatus Magnetaquicoccaceae bacterium FCR-1.</title>
        <authorList>
            <person name="Shimoshige H."/>
            <person name="Shimamura S."/>
            <person name="Taoka A."/>
            <person name="Kobayashi H."/>
            <person name="Maekawa T."/>
        </authorList>
    </citation>
    <scope>NUCLEOTIDE SEQUENCE [LARGE SCALE GENOMIC DNA]</scope>
    <source>
        <strain evidence="4 5">FCR-1</strain>
    </source>
</reference>
<organism evidence="4 5">
    <name type="scientific">Candidatus Magnetaquiglobus chichijimensis</name>
    <dbReference type="NCBI Taxonomy" id="3141448"/>
    <lineage>
        <taxon>Bacteria</taxon>
        <taxon>Pseudomonadati</taxon>
        <taxon>Pseudomonadota</taxon>
        <taxon>Magnetococcia</taxon>
        <taxon>Magnetococcales</taxon>
        <taxon>Candidatus Magnetaquicoccaceae</taxon>
        <taxon>Candidatus Magnetaquiglobus</taxon>
    </lineage>
</organism>